<dbReference type="PANTHER" id="PTHR43471:SF3">
    <property type="entry name" value="ABC TRANSPORTER PERMEASE PROTEIN NATB"/>
    <property type="match status" value="1"/>
</dbReference>
<keyword evidence="3 5" id="KW-1133">Transmembrane helix</keyword>
<sequence length="392" mass="41121">MSYSSINTVATVAKREIAVAAKSKGMIVSLALTLILIVGGIAALSYFLSDDSEPSAPRIAATDSAVLEGTGAEVSSVTDRPAAEEAVRNGDVEAALVSGENGWELLADGTASPSISSLVSQAVSAYETNQALAAVGVTPEEFDQAMGPATVSMVDVSAEGEQSEGEMMSTLTALAGIMLLVFSIITFAASIGSRVTEEKSSRVVELILASVRPMDFLAGKIIGNVIFGLACTALWLVAAAISLKFSGLVDGMEFSWAILPILLVSFILGMLFFGSLYAAAGAMVQRTEDLQSTQLPIMLIIFVSMYVPMFGWTSADATWMQAMAWIPPVSITTAPLQYAAGNMSLGEFGLSMLLMAVVTAVVIWLVARIYRASILNNGKKMTWAKALTARPA</sequence>
<keyword evidence="4 5" id="KW-0472">Membrane</keyword>
<feature type="transmembrane region" description="Helical" evidence="5">
    <location>
        <begin position="171"/>
        <end position="192"/>
    </location>
</feature>
<dbReference type="Pfam" id="PF12698">
    <property type="entry name" value="ABC2_membrane_3"/>
    <property type="match status" value="1"/>
</dbReference>
<feature type="transmembrane region" description="Helical" evidence="5">
    <location>
        <begin position="221"/>
        <end position="242"/>
    </location>
</feature>
<protein>
    <submittedName>
        <fullName evidence="7">ABC transporter permease</fullName>
    </submittedName>
</protein>
<feature type="domain" description="ABC-2 type transporter transmembrane" evidence="6">
    <location>
        <begin position="25"/>
        <end position="367"/>
    </location>
</feature>
<evidence type="ECO:0000256" key="3">
    <source>
        <dbReference type="ARBA" id="ARBA00022989"/>
    </source>
</evidence>
<feature type="transmembrane region" description="Helical" evidence="5">
    <location>
        <begin position="25"/>
        <end position="48"/>
    </location>
</feature>
<dbReference type="OrthoDB" id="3268959at2"/>
<reference evidence="7 8" key="1">
    <citation type="submission" date="2019-06" db="EMBL/GenBank/DDBJ databases">
        <authorList>
            <person name="Li J."/>
        </authorList>
    </citation>
    <scope>NUCLEOTIDE SEQUENCE [LARGE SCALE GENOMIC DNA]</scope>
    <source>
        <strain evidence="7 8">LMG 28165</strain>
    </source>
</reference>
<evidence type="ECO:0000256" key="5">
    <source>
        <dbReference type="SAM" id="Phobius"/>
    </source>
</evidence>
<keyword evidence="2 5" id="KW-0812">Transmembrane</keyword>
<feature type="transmembrane region" description="Helical" evidence="5">
    <location>
        <begin position="254"/>
        <end position="283"/>
    </location>
</feature>
<evidence type="ECO:0000313" key="8">
    <source>
        <dbReference type="Proteomes" id="UP000312032"/>
    </source>
</evidence>
<dbReference type="PANTHER" id="PTHR43471">
    <property type="entry name" value="ABC TRANSPORTER PERMEASE"/>
    <property type="match status" value="1"/>
</dbReference>
<proteinExistence type="predicted"/>
<evidence type="ECO:0000313" key="7">
    <source>
        <dbReference type="EMBL" id="TNM00378.1"/>
    </source>
</evidence>
<evidence type="ECO:0000259" key="6">
    <source>
        <dbReference type="Pfam" id="PF12698"/>
    </source>
</evidence>
<feature type="transmembrane region" description="Helical" evidence="5">
    <location>
        <begin position="295"/>
        <end position="315"/>
    </location>
</feature>
<feature type="transmembrane region" description="Helical" evidence="5">
    <location>
        <begin position="348"/>
        <end position="370"/>
    </location>
</feature>
<comment type="subcellular location">
    <subcellularLocation>
        <location evidence="1">Membrane</location>
        <topology evidence="1">Multi-pass membrane protein</topology>
    </subcellularLocation>
</comment>
<dbReference type="GO" id="GO:0016020">
    <property type="term" value="C:membrane"/>
    <property type="evidence" value="ECO:0007669"/>
    <property type="project" value="UniProtKB-SubCell"/>
</dbReference>
<organism evidence="7 8">
    <name type="scientific">Corynebacterium tapiri</name>
    <dbReference type="NCBI Taxonomy" id="1448266"/>
    <lineage>
        <taxon>Bacteria</taxon>
        <taxon>Bacillati</taxon>
        <taxon>Actinomycetota</taxon>
        <taxon>Actinomycetes</taxon>
        <taxon>Mycobacteriales</taxon>
        <taxon>Corynebacteriaceae</taxon>
        <taxon>Corynebacterium</taxon>
    </lineage>
</organism>
<dbReference type="RefSeq" id="WP_139464377.1">
    <property type="nucleotide sequence ID" value="NZ_VDHJ01000001.1"/>
</dbReference>
<dbReference type="Proteomes" id="UP000312032">
    <property type="component" value="Unassembled WGS sequence"/>
</dbReference>
<keyword evidence="8" id="KW-1185">Reference proteome</keyword>
<dbReference type="GO" id="GO:0140359">
    <property type="term" value="F:ABC-type transporter activity"/>
    <property type="evidence" value="ECO:0007669"/>
    <property type="project" value="InterPro"/>
</dbReference>
<evidence type="ECO:0000256" key="4">
    <source>
        <dbReference type="ARBA" id="ARBA00023136"/>
    </source>
</evidence>
<comment type="caution">
    <text evidence="7">The sequence shown here is derived from an EMBL/GenBank/DDBJ whole genome shotgun (WGS) entry which is preliminary data.</text>
</comment>
<accession>A0A5C4U6Y9</accession>
<dbReference type="InterPro" id="IPR013525">
    <property type="entry name" value="ABC2_TM"/>
</dbReference>
<name>A0A5C4U6Y9_9CORY</name>
<dbReference type="AlphaFoldDB" id="A0A5C4U6Y9"/>
<evidence type="ECO:0000256" key="2">
    <source>
        <dbReference type="ARBA" id="ARBA00022692"/>
    </source>
</evidence>
<dbReference type="EMBL" id="VDHJ01000001">
    <property type="protein sequence ID" value="TNM00378.1"/>
    <property type="molecule type" value="Genomic_DNA"/>
</dbReference>
<gene>
    <name evidence="7" type="ORF">FHE74_00025</name>
</gene>
<evidence type="ECO:0000256" key="1">
    <source>
        <dbReference type="ARBA" id="ARBA00004141"/>
    </source>
</evidence>